<gene>
    <name evidence="1" type="ORF">DW016_15890</name>
</gene>
<dbReference type="EMBL" id="QVLX01000022">
    <property type="protein sequence ID" value="RGE84261.1"/>
    <property type="molecule type" value="Genomic_DNA"/>
</dbReference>
<evidence type="ECO:0000313" key="2">
    <source>
        <dbReference type="Proteomes" id="UP000261080"/>
    </source>
</evidence>
<proteinExistence type="predicted"/>
<accession>A0A3E3JY73</accession>
<dbReference type="Proteomes" id="UP000261080">
    <property type="component" value="Unassembled WGS sequence"/>
</dbReference>
<comment type="caution">
    <text evidence="1">The sequence shown here is derived from an EMBL/GenBank/DDBJ whole genome shotgun (WGS) entry which is preliminary data.</text>
</comment>
<dbReference type="RefSeq" id="WP_062305015.1">
    <property type="nucleotide sequence ID" value="NZ_JAAISY010000022.1"/>
</dbReference>
<organism evidence="1 2">
    <name type="scientific">Sellimonas intestinalis</name>
    <dbReference type="NCBI Taxonomy" id="1653434"/>
    <lineage>
        <taxon>Bacteria</taxon>
        <taxon>Bacillati</taxon>
        <taxon>Bacillota</taxon>
        <taxon>Clostridia</taxon>
        <taxon>Lachnospirales</taxon>
        <taxon>Lachnospiraceae</taxon>
        <taxon>Sellimonas</taxon>
    </lineage>
</organism>
<evidence type="ECO:0000313" key="1">
    <source>
        <dbReference type="EMBL" id="RGE84261.1"/>
    </source>
</evidence>
<reference evidence="1 2" key="1">
    <citation type="submission" date="2018-08" db="EMBL/GenBank/DDBJ databases">
        <title>A genome reference for cultivated species of the human gut microbiota.</title>
        <authorList>
            <person name="Zou Y."/>
            <person name="Xue W."/>
            <person name="Luo G."/>
        </authorList>
    </citation>
    <scope>NUCLEOTIDE SEQUENCE [LARGE SCALE GENOMIC DNA]</scope>
    <source>
        <strain evidence="1 2">AF37-2AT</strain>
    </source>
</reference>
<keyword evidence="2" id="KW-1185">Reference proteome</keyword>
<dbReference type="OrthoDB" id="2065681at2"/>
<dbReference type="AlphaFoldDB" id="A0A3E3JY73"/>
<protein>
    <submittedName>
        <fullName evidence="1">Uncharacterized protein</fullName>
    </submittedName>
</protein>
<name>A0A3E3JY73_9FIRM</name>
<sequence>MTSEFYKPLTPSFRNDINTAIENQIKELNTCKGNAFVNMQIIGLTAHKNLINALPDGYPIPCKK</sequence>